<dbReference type="InterPro" id="IPR024752">
    <property type="entry name" value="Myb/SANT-like_dom"/>
</dbReference>
<protein>
    <recommendedName>
        <fullName evidence="2">Myb/SANT-like domain-containing protein</fullName>
    </recommendedName>
</protein>
<dbReference type="PANTHER" id="PTHR47584:SF14">
    <property type="entry name" value="L10-INTERACTING MYB DOMAIN-CONTAINING PROTEIN-LIKE"/>
    <property type="match status" value="1"/>
</dbReference>
<accession>A0A9R1UPY0</accession>
<name>A0A9R1UPY0_LACSA</name>
<feature type="region of interest" description="Disordered" evidence="1">
    <location>
        <begin position="210"/>
        <end position="237"/>
    </location>
</feature>
<evidence type="ECO:0000256" key="1">
    <source>
        <dbReference type="SAM" id="MobiDB-lite"/>
    </source>
</evidence>
<organism evidence="3 4">
    <name type="scientific">Lactuca sativa</name>
    <name type="common">Garden lettuce</name>
    <dbReference type="NCBI Taxonomy" id="4236"/>
    <lineage>
        <taxon>Eukaryota</taxon>
        <taxon>Viridiplantae</taxon>
        <taxon>Streptophyta</taxon>
        <taxon>Embryophyta</taxon>
        <taxon>Tracheophyta</taxon>
        <taxon>Spermatophyta</taxon>
        <taxon>Magnoliopsida</taxon>
        <taxon>eudicotyledons</taxon>
        <taxon>Gunneridae</taxon>
        <taxon>Pentapetalae</taxon>
        <taxon>asterids</taxon>
        <taxon>campanulids</taxon>
        <taxon>Asterales</taxon>
        <taxon>Asteraceae</taxon>
        <taxon>Cichorioideae</taxon>
        <taxon>Cichorieae</taxon>
        <taxon>Lactucinae</taxon>
        <taxon>Lactuca</taxon>
    </lineage>
</organism>
<evidence type="ECO:0000259" key="2">
    <source>
        <dbReference type="Pfam" id="PF12776"/>
    </source>
</evidence>
<sequence length="294" mass="33936">MARRQAGPSRNIFVYRARLDARRGPNGGFVRCRAGPDVLPVVEGGARHDCMTHTKKFLAWDVYSDKKNIWVDTTVMLWIGPKNVKMKSICQIFYMKELKEILTWLQSSKEPTRYGPKKLKGKYHHMRFVHTKFSELINHTSVTWDVASGKVFANDTVWDDYFRREKVFKTFKKKGCKIYPLLSLVFSSSTTSKRRIEDEYLDVGSVGESAFDGGSRKGKRKPEGDIEGLPGTRREKKKDTTNTFVEEYSIGDCLAILEVTTNVSSKSYNKALSLFLDINWRKMFLMISENRRKD</sequence>
<dbReference type="EMBL" id="NBSK02000008">
    <property type="protein sequence ID" value="KAJ0190992.1"/>
    <property type="molecule type" value="Genomic_DNA"/>
</dbReference>
<dbReference type="AlphaFoldDB" id="A0A9R1UPY0"/>
<proteinExistence type="predicted"/>
<comment type="caution">
    <text evidence="3">The sequence shown here is derived from an EMBL/GenBank/DDBJ whole genome shotgun (WGS) entry which is preliminary data.</text>
</comment>
<reference evidence="3 4" key="1">
    <citation type="journal article" date="2017" name="Nat. Commun.">
        <title>Genome assembly with in vitro proximity ligation data and whole-genome triplication in lettuce.</title>
        <authorList>
            <person name="Reyes-Chin-Wo S."/>
            <person name="Wang Z."/>
            <person name="Yang X."/>
            <person name="Kozik A."/>
            <person name="Arikit S."/>
            <person name="Song C."/>
            <person name="Xia L."/>
            <person name="Froenicke L."/>
            <person name="Lavelle D.O."/>
            <person name="Truco M.J."/>
            <person name="Xia R."/>
            <person name="Zhu S."/>
            <person name="Xu C."/>
            <person name="Xu H."/>
            <person name="Xu X."/>
            <person name="Cox K."/>
            <person name="Korf I."/>
            <person name="Meyers B.C."/>
            <person name="Michelmore R.W."/>
        </authorList>
    </citation>
    <scope>NUCLEOTIDE SEQUENCE [LARGE SCALE GENOMIC DNA]</scope>
    <source>
        <strain evidence="4">cv. Salinas</strain>
        <tissue evidence="3">Seedlings</tissue>
    </source>
</reference>
<dbReference type="PANTHER" id="PTHR47584">
    <property type="match status" value="1"/>
</dbReference>
<evidence type="ECO:0000313" key="3">
    <source>
        <dbReference type="EMBL" id="KAJ0190992.1"/>
    </source>
</evidence>
<gene>
    <name evidence="3" type="ORF">LSAT_V11C800412780</name>
</gene>
<dbReference type="Proteomes" id="UP000235145">
    <property type="component" value="Unassembled WGS sequence"/>
</dbReference>
<dbReference type="InterPro" id="IPR045026">
    <property type="entry name" value="LIMYB"/>
</dbReference>
<dbReference type="Pfam" id="PF12776">
    <property type="entry name" value="Myb_DNA-bind_3"/>
    <property type="match status" value="1"/>
</dbReference>
<feature type="domain" description="Myb/SANT-like" evidence="2">
    <location>
        <begin position="91"/>
        <end position="161"/>
    </location>
</feature>
<evidence type="ECO:0000313" key="4">
    <source>
        <dbReference type="Proteomes" id="UP000235145"/>
    </source>
</evidence>
<keyword evidence="4" id="KW-1185">Reference proteome</keyword>